<feature type="region of interest" description="Disordered" evidence="1">
    <location>
        <begin position="290"/>
        <end position="340"/>
    </location>
</feature>
<dbReference type="PANTHER" id="PTHR45458:SF3">
    <property type="entry name" value="CHAIN DEHYDROGENASE (ATSC), PUTATIVE-RELATED"/>
    <property type="match status" value="1"/>
</dbReference>
<dbReference type="AlphaFoldDB" id="A0A3D8SBV4"/>
<evidence type="ECO:0000313" key="3">
    <source>
        <dbReference type="Proteomes" id="UP000256690"/>
    </source>
</evidence>
<dbReference type="OrthoDB" id="7289984at2759"/>
<dbReference type="SUPFAM" id="SSF51735">
    <property type="entry name" value="NAD(P)-binding Rossmann-fold domains"/>
    <property type="match status" value="1"/>
</dbReference>
<accession>A0A3D8SBV4</accession>
<dbReference type="Gene3D" id="3.40.50.720">
    <property type="entry name" value="NAD(P)-binding Rossmann-like Domain"/>
    <property type="match status" value="1"/>
</dbReference>
<evidence type="ECO:0000256" key="1">
    <source>
        <dbReference type="SAM" id="MobiDB-lite"/>
    </source>
</evidence>
<dbReference type="InterPro" id="IPR002347">
    <property type="entry name" value="SDR_fam"/>
</dbReference>
<organism evidence="2 3">
    <name type="scientific">Aspergillus mulundensis</name>
    <dbReference type="NCBI Taxonomy" id="1810919"/>
    <lineage>
        <taxon>Eukaryota</taxon>
        <taxon>Fungi</taxon>
        <taxon>Dikarya</taxon>
        <taxon>Ascomycota</taxon>
        <taxon>Pezizomycotina</taxon>
        <taxon>Eurotiomycetes</taxon>
        <taxon>Eurotiomycetidae</taxon>
        <taxon>Eurotiales</taxon>
        <taxon>Aspergillaceae</taxon>
        <taxon>Aspergillus</taxon>
        <taxon>Aspergillus subgen. Nidulantes</taxon>
    </lineage>
</organism>
<keyword evidence="3" id="KW-1185">Reference proteome</keyword>
<dbReference type="PRINTS" id="PR00081">
    <property type="entry name" value="GDHRDH"/>
</dbReference>
<dbReference type="InterPro" id="IPR052184">
    <property type="entry name" value="SDR_enzymes"/>
</dbReference>
<dbReference type="RefSeq" id="XP_026605138.1">
    <property type="nucleotide sequence ID" value="XM_026746142.1"/>
</dbReference>
<dbReference type="EMBL" id="PVWQ01000004">
    <property type="protein sequence ID" value="RDW83800.1"/>
    <property type="molecule type" value="Genomic_DNA"/>
</dbReference>
<dbReference type="GO" id="GO:0016616">
    <property type="term" value="F:oxidoreductase activity, acting on the CH-OH group of donors, NAD or NADP as acceptor"/>
    <property type="evidence" value="ECO:0007669"/>
    <property type="project" value="TreeGrafter"/>
</dbReference>
<dbReference type="GeneID" id="38114496"/>
<comment type="caution">
    <text evidence="2">The sequence shown here is derived from an EMBL/GenBank/DDBJ whole genome shotgun (WGS) entry which is preliminary data.</text>
</comment>
<feature type="compositionally biased region" description="Polar residues" evidence="1">
    <location>
        <begin position="328"/>
        <end position="340"/>
    </location>
</feature>
<evidence type="ECO:0000313" key="2">
    <source>
        <dbReference type="EMBL" id="RDW83800.1"/>
    </source>
</evidence>
<reference evidence="2 3" key="1">
    <citation type="journal article" date="2018" name="IMA Fungus">
        <title>IMA Genome-F 9: Draft genome sequence of Annulohypoxylon stygium, Aspergillus mulundensis, Berkeleyomyces basicola (syn. Thielaviopsis basicola), Ceratocystis smalleyi, two Cercospora beticola strains, Coleophoma cylindrospora, Fusarium fracticaudum, Phialophora cf. hyalina, and Morchella septimelata.</title>
        <authorList>
            <person name="Wingfield B.D."/>
            <person name="Bills G.F."/>
            <person name="Dong Y."/>
            <person name="Huang W."/>
            <person name="Nel W.J."/>
            <person name="Swalarsk-Parry B.S."/>
            <person name="Vaghefi N."/>
            <person name="Wilken P.M."/>
            <person name="An Z."/>
            <person name="de Beer Z.W."/>
            <person name="De Vos L."/>
            <person name="Chen L."/>
            <person name="Duong T.A."/>
            <person name="Gao Y."/>
            <person name="Hammerbacher A."/>
            <person name="Kikkert J.R."/>
            <person name="Li Y."/>
            <person name="Li H."/>
            <person name="Li K."/>
            <person name="Li Q."/>
            <person name="Liu X."/>
            <person name="Ma X."/>
            <person name="Naidoo K."/>
            <person name="Pethybridge S.J."/>
            <person name="Sun J."/>
            <person name="Steenkamp E.T."/>
            <person name="van der Nest M.A."/>
            <person name="van Wyk S."/>
            <person name="Wingfield M.J."/>
            <person name="Xiong C."/>
            <person name="Yue Q."/>
            <person name="Zhang X."/>
        </authorList>
    </citation>
    <scope>NUCLEOTIDE SEQUENCE [LARGE SCALE GENOMIC DNA]</scope>
    <source>
        <strain evidence="2 3">DSM 5745</strain>
    </source>
</reference>
<dbReference type="InterPro" id="IPR036291">
    <property type="entry name" value="NAD(P)-bd_dom_sf"/>
</dbReference>
<dbReference type="Proteomes" id="UP000256690">
    <property type="component" value="Unassembled WGS sequence"/>
</dbReference>
<proteinExistence type="predicted"/>
<dbReference type="PANTHER" id="PTHR45458">
    <property type="entry name" value="SHORT-CHAIN DEHYDROGENASE/REDUCTASE SDR"/>
    <property type="match status" value="1"/>
</dbReference>
<name>A0A3D8SBV4_9EURO</name>
<gene>
    <name evidence="2" type="ORF">DSM5745_04126</name>
</gene>
<protein>
    <submittedName>
        <fullName evidence="2">Uncharacterized protein</fullName>
    </submittedName>
</protein>
<sequence length="340" mass="36105">MPSYLITGASRGLGFEFLRQLSADPTNLVIGLVRNKAATEEKVAHELKRDNIRIVQGELTDYDSLKNAVEAVEKITPSLDHLIANAAVVSTWSAWDGLGTLAAKDPAGLTADLLSSLNTNLIGNINLITLFLPLIQRSAIKKVIAITTGMADLDFIAHYNIAIGAPYSISKAALNAAIAKFSAEYRKDGILFLGLSPGLVDTSEGKAEMTEEQKAGVASMVAQFATYAPAWKGPITPEESVGLLRGVIERAHVDRGYAGAFLNERLPIAYNNQLDPSPITYRTSIQTLTNPAPKARGSAARDLPAPDCPPTAPQAQEPPSAGHPAACGSTQRCPSTPHTE</sequence>
<dbReference type="Pfam" id="PF00106">
    <property type="entry name" value="adh_short"/>
    <property type="match status" value="1"/>
</dbReference>